<keyword evidence="3" id="KW-1185">Reference proteome</keyword>
<reference evidence="2" key="1">
    <citation type="submission" date="2018-11" db="EMBL/GenBank/DDBJ databases">
        <authorList>
            <consortium name="Pathogen Informatics"/>
        </authorList>
    </citation>
    <scope>NUCLEOTIDE SEQUENCE</scope>
</reference>
<feature type="region of interest" description="Disordered" evidence="1">
    <location>
        <begin position="31"/>
        <end position="50"/>
    </location>
</feature>
<gene>
    <name evidence="2" type="ORF">PXEA_LOCUS10276</name>
</gene>
<comment type="caution">
    <text evidence="2">The sequence shown here is derived from an EMBL/GenBank/DDBJ whole genome shotgun (WGS) entry which is preliminary data.</text>
</comment>
<sequence length="91" mass="9860">MESDLLTSSLDHLSLSRPDFQDHGSYDNASTCPVLEAHDRGSNSPGDPIATTSKVLQQVHVLGCRRPVPYFILTRDSSISLALSSSWGLGF</sequence>
<protein>
    <submittedName>
        <fullName evidence="2">Uncharacterized protein</fullName>
    </submittedName>
</protein>
<evidence type="ECO:0000313" key="2">
    <source>
        <dbReference type="EMBL" id="VEL16836.1"/>
    </source>
</evidence>
<organism evidence="2 3">
    <name type="scientific">Protopolystoma xenopodis</name>
    <dbReference type="NCBI Taxonomy" id="117903"/>
    <lineage>
        <taxon>Eukaryota</taxon>
        <taxon>Metazoa</taxon>
        <taxon>Spiralia</taxon>
        <taxon>Lophotrochozoa</taxon>
        <taxon>Platyhelminthes</taxon>
        <taxon>Monogenea</taxon>
        <taxon>Polyopisthocotylea</taxon>
        <taxon>Polystomatidea</taxon>
        <taxon>Polystomatidae</taxon>
        <taxon>Protopolystoma</taxon>
    </lineage>
</organism>
<evidence type="ECO:0000313" key="3">
    <source>
        <dbReference type="Proteomes" id="UP000784294"/>
    </source>
</evidence>
<proteinExistence type="predicted"/>
<accession>A0A448WPL2</accession>
<feature type="non-terminal residue" evidence="2">
    <location>
        <position position="91"/>
    </location>
</feature>
<dbReference type="Proteomes" id="UP000784294">
    <property type="component" value="Unassembled WGS sequence"/>
</dbReference>
<dbReference type="EMBL" id="CAAALY010030047">
    <property type="protein sequence ID" value="VEL16836.1"/>
    <property type="molecule type" value="Genomic_DNA"/>
</dbReference>
<dbReference type="AlphaFoldDB" id="A0A448WPL2"/>
<evidence type="ECO:0000256" key="1">
    <source>
        <dbReference type="SAM" id="MobiDB-lite"/>
    </source>
</evidence>
<name>A0A448WPL2_9PLAT</name>